<feature type="transmembrane region" description="Helical" evidence="1">
    <location>
        <begin position="65"/>
        <end position="87"/>
    </location>
</feature>
<name>A0A4R4YU82_9ACTN</name>
<dbReference type="InterPro" id="IPR009339">
    <property type="entry name" value="DUF998"/>
</dbReference>
<evidence type="ECO:0000313" key="2">
    <source>
        <dbReference type="EMBL" id="TDD48290.1"/>
    </source>
</evidence>
<keyword evidence="3" id="KW-1185">Reference proteome</keyword>
<dbReference type="Pfam" id="PF06197">
    <property type="entry name" value="DUF998"/>
    <property type="match status" value="1"/>
</dbReference>
<evidence type="ECO:0000313" key="3">
    <source>
        <dbReference type="Proteomes" id="UP000295124"/>
    </source>
</evidence>
<organism evidence="2 3">
    <name type="scientific">Kribbella antibiotica</name>
    <dbReference type="NCBI Taxonomy" id="190195"/>
    <lineage>
        <taxon>Bacteria</taxon>
        <taxon>Bacillati</taxon>
        <taxon>Actinomycetota</taxon>
        <taxon>Actinomycetes</taxon>
        <taxon>Propionibacteriales</taxon>
        <taxon>Kribbellaceae</taxon>
        <taxon>Kribbella</taxon>
    </lineage>
</organism>
<keyword evidence="1" id="KW-0812">Transmembrane</keyword>
<feature type="transmembrane region" description="Helical" evidence="1">
    <location>
        <begin position="99"/>
        <end position="117"/>
    </location>
</feature>
<protein>
    <submittedName>
        <fullName evidence="2">DUF998 domain-containing protein</fullName>
    </submittedName>
</protein>
<gene>
    <name evidence="2" type="ORF">E1263_33575</name>
</gene>
<feature type="transmembrane region" description="Helical" evidence="1">
    <location>
        <begin position="123"/>
        <end position="147"/>
    </location>
</feature>
<accession>A0A4R4YU82</accession>
<evidence type="ECO:0000256" key="1">
    <source>
        <dbReference type="SAM" id="Phobius"/>
    </source>
</evidence>
<dbReference type="EMBL" id="SMKX01000142">
    <property type="protein sequence ID" value="TDD48290.1"/>
    <property type="molecule type" value="Genomic_DNA"/>
</dbReference>
<keyword evidence="1" id="KW-0472">Membrane</keyword>
<reference evidence="2 3" key="1">
    <citation type="submission" date="2019-03" db="EMBL/GenBank/DDBJ databases">
        <title>Draft genome sequences of novel Actinobacteria.</title>
        <authorList>
            <person name="Sahin N."/>
            <person name="Ay H."/>
            <person name="Saygin H."/>
        </authorList>
    </citation>
    <scope>NUCLEOTIDE SEQUENCE [LARGE SCALE GENOMIC DNA]</scope>
    <source>
        <strain evidence="2 3">JCM 13523</strain>
    </source>
</reference>
<dbReference type="AlphaFoldDB" id="A0A4R4YU82"/>
<comment type="caution">
    <text evidence="2">The sequence shown here is derived from an EMBL/GenBank/DDBJ whole genome shotgun (WGS) entry which is preliminary data.</text>
</comment>
<feature type="transmembrane region" description="Helical" evidence="1">
    <location>
        <begin position="154"/>
        <end position="176"/>
    </location>
</feature>
<keyword evidence="1" id="KW-1133">Transmembrane helix</keyword>
<proteinExistence type="predicted"/>
<feature type="transmembrane region" description="Helical" evidence="1">
    <location>
        <begin position="188"/>
        <end position="209"/>
    </location>
</feature>
<sequence length="220" mass="23114">MGKPVFWGLVFWLVQPLYFVTEIVTAGRVTVPYSFVGNTISELGAVTCTTFGEPPLGPYAVCSPWHAFMNTSFVVSGVLLAAGAVLLRPQLPAGRTTTTAVVLYVIGGLTSIGTGLVPMDQNLALHSLVSGPGFLVQPLALILLGLALRRTRAIFGWSTIAVGVASLAGAVAFSINPGGAGHGFFERLSLWPANIWATALAILIISAMPRPERLVRGGRD</sequence>
<dbReference type="Proteomes" id="UP000295124">
    <property type="component" value="Unassembled WGS sequence"/>
</dbReference>
<dbReference type="OrthoDB" id="5191116at2"/>
<dbReference type="RefSeq" id="WP_132174796.1">
    <property type="nucleotide sequence ID" value="NZ_SMKX01000142.1"/>
</dbReference>